<dbReference type="EMBL" id="DRLF01000230">
    <property type="protein sequence ID" value="HEC06493.1"/>
    <property type="molecule type" value="Genomic_DNA"/>
</dbReference>
<evidence type="ECO:0000256" key="8">
    <source>
        <dbReference type="ARBA" id="ARBA00022840"/>
    </source>
</evidence>
<gene>
    <name evidence="11" type="primary">tsaE</name>
    <name evidence="11" type="ORF">ENJ12_06565</name>
</gene>
<keyword evidence="6" id="KW-0479">Metal-binding</keyword>
<evidence type="ECO:0000256" key="5">
    <source>
        <dbReference type="ARBA" id="ARBA00022694"/>
    </source>
</evidence>
<dbReference type="GO" id="GO:0046872">
    <property type="term" value="F:metal ion binding"/>
    <property type="evidence" value="ECO:0007669"/>
    <property type="project" value="UniProtKB-KW"/>
</dbReference>
<comment type="similarity">
    <text evidence="2">Belongs to the TsaE family.</text>
</comment>
<dbReference type="GO" id="GO:0002949">
    <property type="term" value="P:tRNA threonylcarbamoyladenosine modification"/>
    <property type="evidence" value="ECO:0007669"/>
    <property type="project" value="InterPro"/>
</dbReference>
<keyword evidence="5" id="KW-0819">tRNA processing</keyword>
<evidence type="ECO:0000256" key="7">
    <source>
        <dbReference type="ARBA" id="ARBA00022741"/>
    </source>
</evidence>
<proteinExistence type="inferred from homology"/>
<dbReference type="GO" id="GO:0005524">
    <property type="term" value="F:ATP binding"/>
    <property type="evidence" value="ECO:0007669"/>
    <property type="project" value="UniProtKB-KW"/>
</dbReference>
<dbReference type="GO" id="GO:0005737">
    <property type="term" value="C:cytoplasm"/>
    <property type="evidence" value="ECO:0007669"/>
    <property type="project" value="UniProtKB-SubCell"/>
</dbReference>
<accession>A0A831RY32</accession>
<evidence type="ECO:0000256" key="10">
    <source>
        <dbReference type="ARBA" id="ARBA00032441"/>
    </source>
</evidence>
<dbReference type="SUPFAM" id="SSF52540">
    <property type="entry name" value="P-loop containing nucleoside triphosphate hydrolases"/>
    <property type="match status" value="1"/>
</dbReference>
<keyword evidence="7" id="KW-0547">Nucleotide-binding</keyword>
<dbReference type="PANTHER" id="PTHR33540:SF2">
    <property type="entry name" value="TRNA THREONYLCARBAMOYLADENOSINE BIOSYNTHESIS PROTEIN TSAE"/>
    <property type="match status" value="1"/>
</dbReference>
<dbReference type="Pfam" id="PF02367">
    <property type="entry name" value="TsaE"/>
    <property type="match status" value="1"/>
</dbReference>
<evidence type="ECO:0000256" key="3">
    <source>
        <dbReference type="ARBA" id="ARBA00019010"/>
    </source>
</evidence>
<dbReference type="Proteomes" id="UP000886339">
    <property type="component" value="Unassembled WGS sequence"/>
</dbReference>
<evidence type="ECO:0000256" key="2">
    <source>
        <dbReference type="ARBA" id="ARBA00007599"/>
    </source>
</evidence>
<comment type="caution">
    <text evidence="11">The sequence shown here is derived from an EMBL/GenBank/DDBJ whole genome shotgun (WGS) entry which is preliminary data.</text>
</comment>
<dbReference type="PANTHER" id="PTHR33540">
    <property type="entry name" value="TRNA THREONYLCARBAMOYLADENOSINE BIOSYNTHESIS PROTEIN TSAE"/>
    <property type="match status" value="1"/>
</dbReference>
<dbReference type="NCBIfam" id="TIGR00150">
    <property type="entry name" value="T6A_YjeE"/>
    <property type="match status" value="1"/>
</dbReference>
<name>A0A831RY32_9GAMM</name>
<dbReference type="Gene3D" id="3.40.50.300">
    <property type="entry name" value="P-loop containing nucleotide triphosphate hydrolases"/>
    <property type="match status" value="1"/>
</dbReference>
<evidence type="ECO:0000313" key="11">
    <source>
        <dbReference type="EMBL" id="HEC06493.1"/>
    </source>
</evidence>
<sequence>MNKSVFHCVSEEEQMALGACMARVFSGKPLLIYLNGDLGAGKTTLVRGFLRGLGFQGAVRSPTYTLVEPYPVEGMTVYHLDLYRLSDPEELEFLGGREIFSGAHQVLVEWPEKGEGWLPPPDLILQLGYQDTGRRLEVTCEPADCDRLQKQCAAFLSDSGL</sequence>
<dbReference type="InterPro" id="IPR027417">
    <property type="entry name" value="P-loop_NTPase"/>
</dbReference>
<evidence type="ECO:0000256" key="1">
    <source>
        <dbReference type="ARBA" id="ARBA00004496"/>
    </source>
</evidence>
<keyword evidence="4" id="KW-0963">Cytoplasm</keyword>
<reference evidence="11" key="1">
    <citation type="journal article" date="2020" name="mSystems">
        <title>Genome- and Community-Level Interaction Insights into Carbon Utilization and Element Cycling Functions of Hydrothermarchaeota in Hydrothermal Sediment.</title>
        <authorList>
            <person name="Zhou Z."/>
            <person name="Liu Y."/>
            <person name="Xu W."/>
            <person name="Pan J."/>
            <person name="Luo Z.H."/>
            <person name="Li M."/>
        </authorList>
    </citation>
    <scope>NUCLEOTIDE SEQUENCE [LARGE SCALE GENOMIC DNA]</scope>
    <source>
        <strain evidence="11">HyVt-458</strain>
    </source>
</reference>
<protein>
    <recommendedName>
        <fullName evidence="3">tRNA threonylcarbamoyladenosine biosynthesis protein TsaE</fullName>
    </recommendedName>
    <alternativeName>
        <fullName evidence="10">t(6)A37 threonylcarbamoyladenosine biosynthesis protein TsaE</fullName>
    </alternativeName>
</protein>
<organism evidence="11">
    <name type="scientific">Thiolapillus brandeum</name>
    <dbReference type="NCBI Taxonomy" id="1076588"/>
    <lineage>
        <taxon>Bacteria</taxon>
        <taxon>Pseudomonadati</taxon>
        <taxon>Pseudomonadota</taxon>
        <taxon>Gammaproteobacteria</taxon>
        <taxon>Chromatiales</taxon>
        <taxon>Sedimenticolaceae</taxon>
        <taxon>Thiolapillus</taxon>
    </lineage>
</organism>
<dbReference type="AlphaFoldDB" id="A0A831RY32"/>
<comment type="subcellular location">
    <subcellularLocation>
        <location evidence="1">Cytoplasm</location>
    </subcellularLocation>
</comment>
<keyword evidence="9" id="KW-0460">Magnesium</keyword>
<evidence type="ECO:0000256" key="9">
    <source>
        <dbReference type="ARBA" id="ARBA00022842"/>
    </source>
</evidence>
<evidence type="ECO:0000256" key="6">
    <source>
        <dbReference type="ARBA" id="ARBA00022723"/>
    </source>
</evidence>
<keyword evidence="8" id="KW-0067">ATP-binding</keyword>
<dbReference type="InterPro" id="IPR003442">
    <property type="entry name" value="T6A_TsaE"/>
</dbReference>
<evidence type="ECO:0000256" key="4">
    <source>
        <dbReference type="ARBA" id="ARBA00022490"/>
    </source>
</evidence>